<reference evidence="2 3" key="1">
    <citation type="submission" date="2023-06" db="EMBL/GenBank/DDBJ databases">
        <title>Cellulomonas sp. MW9 Whole genome sequence.</title>
        <authorList>
            <person name="Park S."/>
        </authorList>
    </citation>
    <scope>NUCLEOTIDE SEQUENCE [LARGE SCALE GENOMIC DNA]</scope>
    <source>
        <strain evidence="2 3">MW9</strain>
    </source>
</reference>
<organism evidence="2 3">
    <name type="scientific">Cellulomonas edaphi</name>
    <dbReference type="NCBI Taxonomy" id="3053468"/>
    <lineage>
        <taxon>Bacteria</taxon>
        <taxon>Bacillati</taxon>
        <taxon>Actinomycetota</taxon>
        <taxon>Actinomycetes</taxon>
        <taxon>Micrococcales</taxon>
        <taxon>Cellulomonadaceae</taxon>
        <taxon>Cellulomonas</taxon>
    </lineage>
</organism>
<gene>
    <name evidence="2" type="ORF">QRT05_03590</name>
</gene>
<feature type="transmembrane region" description="Helical" evidence="1">
    <location>
        <begin position="156"/>
        <end position="176"/>
    </location>
</feature>
<evidence type="ECO:0000313" key="3">
    <source>
        <dbReference type="Proteomes" id="UP001321453"/>
    </source>
</evidence>
<feature type="transmembrane region" description="Helical" evidence="1">
    <location>
        <begin position="48"/>
        <end position="67"/>
    </location>
</feature>
<feature type="transmembrane region" description="Helical" evidence="1">
    <location>
        <begin position="72"/>
        <end position="90"/>
    </location>
</feature>
<protein>
    <submittedName>
        <fullName evidence="2">DUF4203 domain-containing protein</fullName>
    </submittedName>
</protein>
<dbReference type="Gene3D" id="1.20.1250.20">
    <property type="entry name" value="MFS general substrate transporter like domains"/>
    <property type="match status" value="1"/>
</dbReference>
<keyword evidence="1" id="KW-0472">Membrane</keyword>
<dbReference type="EMBL" id="JAUCGR010000001">
    <property type="protein sequence ID" value="MDM7830404.1"/>
    <property type="molecule type" value="Genomic_DNA"/>
</dbReference>
<keyword evidence="1" id="KW-1133">Transmembrane helix</keyword>
<proteinExistence type="predicted"/>
<keyword evidence="1" id="KW-0812">Transmembrane</keyword>
<evidence type="ECO:0000313" key="2">
    <source>
        <dbReference type="EMBL" id="MDM7830404.1"/>
    </source>
</evidence>
<keyword evidence="3" id="KW-1185">Reference proteome</keyword>
<evidence type="ECO:0000256" key="1">
    <source>
        <dbReference type="SAM" id="Phobius"/>
    </source>
</evidence>
<name>A0ABT7S5Z9_9CELL</name>
<dbReference type="Proteomes" id="UP001321453">
    <property type="component" value="Unassembled WGS sequence"/>
</dbReference>
<sequence length="207" mass="21619">MVSGLIVVAVGLVLCFGGIVSINLALLASGFGGAYLLAEAFGATDWDAIWVAVASAVIVWLVAMYVFHLAPFVIGAVTGAVIGAKLWAALGNRQTNVLLSVVLVLAVAAAAAMLADRFGRRVILWTTALGGASVAMTGVAVVWPEQMGALDHPEQGWQQTVMFLVWICVAGTGWYVQRRFFGRRLQVAAAGTHPVGRGEGGDLTRPA</sequence>
<feature type="transmembrane region" description="Helical" evidence="1">
    <location>
        <begin position="96"/>
        <end position="115"/>
    </location>
</feature>
<feature type="transmembrane region" description="Helical" evidence="1">
    <location>
        <begin position="5"/>
        <end position="28"/>
    </location>
</feature>
<dbReference type="InterPro" id="IPR036259">
    <property type="entry name" value="MFS_trans_sf"/>
</dbReference>
<feature type="transmembrane region" description="Helical" evidence="1">
    <location>
        <begin position="122"/>
        <end position="144"/>
    </location>
</feature>
<accession>A0ABT7S5Z9</accession>
<comment type="caution">
    <text evidence="2">The sequence shown here is derived from an EMBL/GenBank/DDBJ whole genome shotgun (WGS) entry which is preliminary data.</text>
</comment>
<dbReference type="RefSeq" id="WP_289445337.1">
    <property type="nucleotide sequence ID" value="NZ_JAUCGR010000001.1"/>
</dbReference>